<keyword evidence="1" id="KW-0732">Signal</keyword>
<dbReference type="AlphaFoldDB" id="A0A0V0U424"/>
<protein>
    <recommendedName>
        <fullName evidence="4">Secreted protein</fullName>
    </recommendedName>
</protein>
<evidence type="ECO:0000313" key="3">
    <source>
        <dbReference type="Proteomes" id="UP000055048"/>
    </source>
</evidence>
<keyword evidence="3" id="KW-1185">Reference proteome</keyword>
<gene>
    <name evidence="2" type="ORF">T05_6175</name>
</gene>
<dbReference type="Proteomes" id="UP000055048">
    <property type="component" value="Unassembled WGS sequence"/>
</dbReference>
<evidence type="ECO:0000256" key="1">
    <source>
        <dbReference type="SAM" id="SignalP"/>
    </source>
</evidence>
<reference evidence="2 3" key="1">
    <citation type="submission" date="2015-01" db="EMBL/GenBank/DDBJ databases">
        <title>Evolution of Trichinella species and genotypes.</title>
        <authorList>
            <person name="Korhonen P.K."/>
            <person name="Edoardo P."/>
            <person name="Giuseppe L.R."/>
            <person name="Gasser R.B."/>
        </authorList>
    </citation>
    <scope>NUCLEOTIDE SEQUENCE [LARGE SCALE GENOMIC DNA]</scope>
    <source>
        <strain evidence="2">ISS417</strain>
    </source>
</reference>
<feature type="chain" id="PRO_5006869678" description="Secreted protein" evidence="1">
    <location>
        <begin position="19"/>
        <end position="94"/>
    </location>
</feature>
<feature type="signal peptide" evidence="1">
    <location>
        <begin position="1"/>
        <end position="18"/>
    </location>
</feature>
<evidence type="ECO:0008006" key="4">
    <source>
        <dbReference type="Google" id="ProtNLM"/>
    </source>
</evidence>
<sequence>MVNLVIRLICSLVPLAGLICKIGSRFYFDDDHHHRLDASNFALVVAFPIGFHTRSVKRDQGRHNFRFFSTTVVIGQIFSSAYCRGCWKMKCGDD</sequence>
<dbReference type="EMBL" id="JYDJ01000066">
    <property type="protein sequence ID" value="KRX45963.1"/>
    <property type="molecule type" value="Genomic_DNA"/>
</dbReference>
<organism evidence="2 3">
    <name type="scientific">Trichinella murrelli</name>
    <dbReference type="NCBI Taxonomy" id="144512"/>
    <lineage>
        <taxon>Eukaryota</taxon>
        <taxon>Metazoa</taxon>
        <taxon>Ecdysozoa</taxon>
        <taxon>Nematoda</taxon>
        <taxon>Enoplea</taxon>
        <taxon>Dorylaimia</taxon>
        <taxon>Trichinellida</taxon>
        <taxon>Trichinellidae</taxon>
        <taxon>Trichinella</taxon>
    </lineage>
</organism>
<accession>A0A0V0U424</accession>
<comment type="caution">
    <text evidence="2">The sequence shown here is derived from an EMBL/GenBank/DDBJ whole genome shotgun (WGS) entry which is preliminary data.</text>
</comment>
<name>A0A0V0U424_9BILA</name>
<evidence type="ECO:0000313" key="2">
    <source>
        <dbReference type="EMBL" id="KRX45963.1"/>
    </source>
</evidence>
<proteinExistence type="predicted"/>